<evidence type="ECO:0000313" key="8">
    <source>
        <dbReference type="Proteomes" id="UP000032046"/>
    </source>
</evidence>
<dbReference type="STRING" id="1602171.ST44_04425"/>
<sequence>MASIQTTKMSNFRWVICALLFLATTVNYMDRQVLSLTWKDFIAPEFHWTDDDYGTITGWFSIFYAVCNLFAGKFVDWMGTKKGYLIAIFVWSTGAVLHALCGEAAMLIEGYDSIETLRLVQAGSDAAVAIATVSVWLFLSCRLVLAAGEAGNFPAAVKVTAEYFPKKDRAFATSIFNSGASVGALAAPATIPLLANAWGWEMAFVVIGVLGYIWMGLWIWLYDKPRRSKFTNTAELSYIEQDEEEEKAAAESEEGHTEEKTIGFLKCFTFPQTWSFIVGKFMTDGVWWFFLFWAPAYFSDVYGYTSDSPMAIALIFTLYAIVTVLSIGGGYLPTYFVDKKGMNPYIGRMRAMLIFACFPLLGLIAQPMGEISAWWVAIIIGFLGAGHQAWSANLYSTIGDMFPKSTIATITGIGAMAGGIGSFLINKGSGMLFTYAENAAQFNFMGFEGKKGGYMIVFCICAVAYLIGWVIMKILVPKYKPIVVD</sequence>
<dbReference type="InterPro" id="IPR036259">
    <property type="entry name" value="MFS_trans_sf"/>
</dbReference>
<dbReference type="InterPro" id="IPR020846">
    <property type="entry name" value="MFS_dom"/>
</dbReference>
<evidence type="ECO:0000256" key="3">
    <source>
        <dbReference type="ARBA" id="ARBA00022989"/>
    </source>
</evidence>
<dbReference type="PANTHER" id="PTHR11662">
    <property type="entry name" value="SOLUTE CARRIER FAMILY 17"/>
    <property type="match status" value="1"/>
</dbReference>
<evidence type="ECO:0000256" key="2">
    <source>
        <dbReference type="ARBA" id="ARBA00022692"/>
    </source>
</evidence>
<feature type="transmembrane region" description="Helical" evidence="5">
    <location>
        <begin position="407"/>
        <end position="425"/>
    </location>
</feature>
<evidence type="ECO:0000256" key="4">
    <source>
        <dbReference type="ARBA" id="ARBA00023136"/>
    </source>
</evidence>
<dbReference type="Proteomes" id="UP000032046">
    <property type="component" value="Unassembled WGS sequence"/>
</dbReference>
<organism evidence="7 8">
    <name type="scientific">Prevotella pectinovora</name>
    <dbReference type="NCBI Taxonomy" id="1602169"/>
    <lineage>
        <taxon>Bacteria</taxon>
        <taxon>Pseudomonadati</taxon>
        <taxon>Bacteroidota</taxon>
        <taxon>Bacteroidia</taxon>
        <taxon>Bacteroidales</taxon>
        <taxon>Prevotellaceae</taxon>
        <taxon>Prevotella</taxon>
    </lineage>
</organism>
<protein>
    <submittedName>
        <fullName evidence="7">Major facilitator transporter</fullName>
    </submittedName>
</protein>
<dbReference type="Gene3D" id="1.20.1250.20">
    <property type="entry name" value="MFS general substrate transporter like domains"/>
    <property type="match status" value="2"/>
</dbReference>
<evidence type="ECO:0000313" key="7">
    <source>
        <dbReference type="EMBL" id="KIP63168.1"/>
    </source>
</evidence>
<dbReference type="PANTHER" id="PTHR11662:SF285">
    <property type="entry name" value="HEXURONATE TRANSPORTER"/>
    <property type="match status" value="1"/>
</dbReference>
<feature type="transmembrane region" description="Helical" evidence="5">
    <location>
        <begin position="12"/>
        <end position="29"/>
    </location>
</feature>
<dbReference type="GO" id="GO:0016020">
    <property type="term" value="C:membrane"/>
    <property type="evidence" value="ECO:0007669"/>
    <property type="project" value="UniProtKB-SubCell"/>
</dbReference>
<evidence type="ECO:0000256" key="1">
    <source>
        <dbReference type="ARBA" id="ARBA00004141"/>
    </source>
</evidence>
<feature type="transmembrane region" description="Helical" evidence="5">
    <location>
        <begin position="197"/>
        <end position="221"/>
    </location>
</feature>
<feature type="transmembrane region" description="Helical" evidence="5">
    <location>
        <begin position="452"/>
        <end position="472"/>
    </location>
</feature>
<dbReference type="AlphaFoldDB" id="A0A0D0HDS9"/>
<keyword evidence="8" id="KW-1185">Reference proteome</keyword>
<proteinExistence type="predicted"/>
<accession>A0A0D0HDS9</accession>
<comment type="caution">
    <text evidence="7">The sequence shown here is derived from an EMBL/GenBank/DDBJ whole genome shotgun (WGS) entry which is preliminary data.</text>
</comment>
<dbReference type="GO" id="GO:0015134">
    <property type="term" value="F:hexuronate transmembrane transporter activity"/>
    <property type="evidence" value="ECO:0007669"/>
    <property type="project" value="TreeGrafter"/>
</dbReference>
<evidence type="ECO:0000259" key="6">
    <source>
        <dbReference type="PROSITE" id="PS50850"/>
    </source>
</evidence>
<feature type="transmembrane region" description="Helical" evidence="5">
    <location>
        <begin position="311"/>
        <end position="337"/>
    </location>
</feature>
<name>A0A0D0HDS9_9BACT</name>
<dbReference type="RefSeq" id="WP_042518426.1">
    <property type="nucleotide sequence ID" value="NZ_JXQK01000046.1"/>
</dbReference>
<gene>
    <name evidence="7" type="ORF">ST44_04425</name>
</gene>
<feature type="transmembrane region" description="Helical" evidence="5">
    <location>
        <begin position="53"/>
        <end position="71"/>
    </location>
</feature>
<comment type="subcellular location">
    <subcellularLocation>
        <location evidence="1">Membrane</location>
        <topology evidence="1">Multi-pass membrane protein</topology>
    </subcellularLocation>
</comment>
<evidence type="ECO:0000256" key="5">
    <source>
        <dbReference type="SAM" id="Phobius"/>
    </source>
</evidence>
<keyword evidence="4 5" id="KW-0472">Membrane</keyword>
<dbReference type="Pfam" id="PF07690">
    <property type="entry name" value="MFS_1"/>
    <property type="match status" value="1"/>
</dbReference>
<dbReference type="InterPro" id="IPR050382">
    <property type="entry name" value="MFS_Na/Anion_cotransporter"/>
</dbReference>
<feature type="transmembrane region" description="Helical" evidence="5">
    <location>
        <begin position="128"/>
        <end position="148"/>
    </location>
</feature>
<dbReference type="PROSITE" id="PS50850">
    <property type="entry name" value="MFS"/>
    <property type="match status" value="1"/>
</dbReference>
<feature type="transmembrane region" description="Helical" evidence="5">
    <location>
        <begin position="169"/>
        <end position="191"/>
    </location>
</feature>
<keyword evidence="3 5" id="KW-1133">Transmembrane helix</keyword>
<feature type="transmembrane region" description="Helical" evidence="5">
    <location>
        <begin position="374"/>
        <end position="395"/>
    </location>
</feature>
<feature type="domain" description="Major facilitator superfamily (MFS) profile" evidence="6">
    <location>
        <begin position="16"/>
        <end position="480"/>
    </location>
</feature>
<keyword evidence="2 5" id="KW-0812">Transmembrane</keyword>
<reference evidence="7 8" key="1">
    <citation type="submission" date="2015-01" db="EMBL/GenBank/DDBJ databases">
        <title>Comparative genomics of non-oral Prevotella species.</title>
        <authorList>
            <person name="Accetto T."/>
            <person name="Nograsek B."/>
            <person name="Avgustin G."/>
        </authorList>
    </citation>
    <scope>NUCLEOTIDE SEQUENCE [LARGE SCALE GENOMIC DNA]</scope>
    <source>
        <strain evidence="7 8">P5-119</strain>
    </source>
</reference>
<feature type="transmembrane region" description="Helical" evidence="5">
    <location>
        <begin position="83"/>
        <end position="108"/>
    </location>
</feature>
<dbReference type="InterPro" id="IPR011701">
    <property type="entry name" value="MFS"/>
</dbReference>
<feature type="transmembrane region" description="Helical" evidence="5">
    <location>
        <begin position="349"/>
        <end position="368"/>
    </location>
</feature>
<dbReference type="EMBL" id="JXQK01000046">
    <property type="protein sequence ID" value="KIP63168.1"/>
    <property type="molecule type" value="Genomic_DNA"/>
</dbReference>
<dbReference type="SUPFAM" id="SSF103473">
    <property type="entry name" value="MFS general substrate transporter"/>
    <property type="match status" value="1"/>
</dbReference>